<dbReference type="VEuPathDB" id="FungiDB:ASPWEDRAFT_55526"/>
<comment type="pathway">
    <text evidence="2">Protein modification; protein glycosylation.</text>
</comment>
<accession>A0A1L9R547</accession>
<dbReference type="Gene3D" id="3.50.4.10">
    <property type="entry name" value="Hepatocyte Growth Factor"/>
    <property type="match status" value="1"/>
</dbReference>
<evidence type="ECO:0000256" key="8">
    <source>
        <dbReference type="ARBA" id="ARBA00022741"/>
    </source>
</evidence>
<dbReference type="InterPro" id="IPR026050">
    <property type="entry name" value="C1GALT1/C1GALT1_chp1"/>
</dbReference>
<dbReference type="GO" id="GO:0016020">
    <property type="term" value="C:membrane"/>
    <property type="evidence" value="ECO:0007669"/>
    <property type="project" value="UniProtKB-SubCell"/>
</dbReference>
<dbReference type="Proteomes" id="UP000184383">
    <property type="component" value="Unassembled WGS sequence"/>
</dbReference>
<keyword evidence="5" id="KW-0328">Glycosyltransferase</keyword>
<evidence type="ECO:0000256" key="10">
    <source>
        <dbReference type="ARBA" id="ARBA00022989"/>
    </source>
</evidence>
<gene>
    <name evidence="13" type="ORF">ASPWEDRAFT_55526</name>
</gene>
<evidence type="ECO:0000313" key="13">
    <source>
        <dbReference type="EMBL" id="OJJ30041.1"/>
    </source>
</evidence>
<evidence type="ECO:0000256" key="9">
    <source>
        <dbReference type="ARBA" id="ARBA00022968"/>
    </source>
</evidence>
<dbReference type="Gene3D" id="3.90.550.50">
    <property type="match status" value="1"/>
</dbReference>
<name>A0A1L9R547_ASPWE</name>
<evidence type="ECO:0000256" key="1">
    <source>
        <dbReference type="ARBA" id="ARBA00004606"/>
    </source>
</evidence>
<protein>
    <recommendedName>
        <fullName evidence="4">N-acetylgalactosaminide beta-1,3-galactosyltransferase</fullName>
        <ecNumber evidence="4">2.4.1.122</ecNumber>
    </recommendedName>
</protein>
<dbReference type="Pfam" id="PF02434">
    <property type="entry name" value="Fringe"/>
    <property type="match status" value="1"/>
</dbReference>
<dbReference type="GO" id="GO:0016263">
    <property type="term" value="F:glycoprotein-N-acetylgalactosamine 3-beta-galactosyltransferase activity"/>
    <property type="evidence" value="ECO:0007669"/>
    <property type="project" value="UniProtKB-EC"/>
</dbReference>
<comment type="subcellular location">
    <subcellularLocation>
        <location evidence="1">Membrane</location>
        <topology evidence="1">Single-pass type II membrane protein</topology>
    </subcellularLocation>
</comment>
<organism evidence="13 14">
    <name type="scientific">Aspergillus wentii DTO 134E9</name>
    <dbReference type="NCBI Taxonomy" id="1073089"/>
    <lineage>
        <taxon>Eukaryota</taxon>
        <taxon>Fungi</taxon>
        <taxon>Dikarya</taxon>
        <taxon>Ascomycota</taxon>
        <taxon>Pezizomycotina</taxon>
        <taxon>Eurotiomycetes</taxon>
        <taxon>Eurotiomycetidae</taxon>
        <taxon>Eurotiales</taxon>
        <taxon>Aspergillaceae</taxon>
        <taxon>Aspergillus</taxon>
        <taxon>Aspergillus subgen. Cremei</taxon>
    </lineage>
</organism>
<dbReference type="EMBL" id="KV878218">
    <property type="protein sequence ID" value="OJJ30041.1"/>
    <property type="molecule type" value="Genomic_DNA"/>
</dbReference>
<feature type="domain" description="Fringe-like glycosyltransferase" evidence="12">
    <location>
        <begin position="118"/>
        <end position="221"/>
    </location>
</feature>
<dbReference type="InterPro" id="IPR003378">
    <property type="entry name" value="Fringe-like_glycosylTrfase"/>
</dbReference>
<keyword evidence="10" id="KW-1133">Transmembrane helix</keyword>
<evidence type="ECO:0000256" key="2">
    <source>
        <dbReference type="ARBA" id="ARBA00004922"/>
    </source>
</evidence>
<keyword evidence="14" id="KW-1185">Reference proteome</keyword>
<keyword evidence="7" id="KW-0812">Transmembrane</keyword>
<evidence type="ECO:0000256" key="7">
    <source>
        <dbReference type="ARBA" id="ARBA00022692"/>
    </source>
</evidence>
<proteinExistence type="inferred from homology"/>
<evidence type="ECO:0000256" key="5">
    <source>
        <dbReference type="ARBA" id="ARBA00022676"/>
    </source>
</evidence>
<evidence type="ECO:0000256" key="3">
    <source>
        <dbReference type="ARBA" id="ARBA00006462"/>
    </source>
</evidence>
<reference evidence="14" key="1">
    <citation type="journal article" date="2017" name="Genome Biol.">
        <title>Comparative genomics reveals high biological diversity and specific adaptations in the industrially and medically important fungal genus Aspergillus.</title>
        <authorList>
            <person name="de Vries R.P."/>
            <person name="Riley R."/>
            <person name="Wiebenga A."/>
            <person name="Aguilar-Osorio G."/>
            <person name="Amillis S."/>
            <person name="Uchima C.A."/>
            <person name="Anderluh G."/>
            <person name="Asadollahi M."/>
            <person name="Askin M."/>
            <person name="Barry K."/>
            <person name="Battaglia E."/>
            <person name="Bayram O."/>
            <person name="Benocci T."/>
            <person name="Braus-Stromeyer S.A."/>
            <person name="Caldana C."/>
            <person name="Canovas D."/>
            <person name="Cerqueira G.C."/>
            <person name="Chen F."/>
            <person name="Chen W."/>
            <person name="Choi C."/>
            <person name="Clum A."/>
            <person name="Dos Santos R.A."/>
            <person name="Damasio A.R."/>
            <person name="Diallinas G."/>
            <person name="Emri T."/>
            <person name="Fekete E."/>
            <person name="Flipphi M."/>
            <person name="Freyberg S."/>
            <person name="Gallo A."/>
            <person name="Gournas C."/>
            <person name="Habgood R."/>
            <person name="Hainaut M."/>
            <person name="Harispe M.L."/>
            <person name="Henrissat B."/>
            <person name="Hilden K.S."/>
            <person name="Hope R."/>
            <person name="Hossain A."/>
            <person name="Karabika E."/>
            <person name="Karaffa L."/>
            <person name="Karanyi Z."/>
            <person name="Krasevec N."/>
            <person name="Kuo A."/>
            <person name="Kusch H."/>
            <person name="LaButti K."/>
            <person name="Lagendijk E.L."/>
            <person name="Lapidus A."/>
            <person name="Levasseur A."/>
            <person name="Lindquist E."/>
            <person name="Lipzen A."/>
            <person name="Logrieco A.F."/>
            <person name="MacCabe A."/>
            <person name="Maekelae M.R."/>
            <person name="Malavazi I."/>
            <person name="Melin P."/>
            <person name="Meyer V."/>
            <person name="Mielnichuk N."/>
            <person name="Miskei M."/>
            <person name="Molnar A.P."/>
            <person name="Mule G."/>
            <person name="Ngan C.Y."/>
            <person name="Orejas M."/>
            <person name="Orosz E."/>
            <person name="Ouedraogo J.P."/>
            <person name="Overkamp K.M."/>
            <person name="Park H.-S."/>
            <person name="Perrone G."/>
            <person name="Piumi F."/>
            <person name="Punt P.J."/>
            <person name="Ram A.F."/>
            <person name="Ramon A."/>
            <person name="Rauscher S."/>
            <person name="Record E."/>
            <person name="Riano-Pachon D.M."/>
            <person name="Robert V."/>
            <person name="Roehrig J."/>
            <person name="Ruller R."/>
            <person name="Salamov A."/>
            <person name="Salih N.S."/>
            <person name="Samson R.A."/>
            <person name="Sandor E."/>
            <person name="Sanguinetti M."/>
            <person name="Schuetze T."/>
            <person name="Sepcic K."/>
            <person name="Shelest E."/>
            <person name="Sherlock G."/>
            <person name="Sophianopoulou V."/>
            <person name="Squina F.M."/>
            <person name="Sun H."/>
            <person name="Susca A."/>
            <person name="Todd R.B."/>
            <person name="Tsang A."/>
            <person name="Unkles S.E."/>
            <person name="van de Wiele N."/>
            <person name="van Rossen-Uffink D."/>
            <person name="Oliveira J.V."/>
            <person name="Vesth T.C."/>
            <person name="Visser J."/>
            <person name="Yu J.-H."/>
            <person name="Zhou M."/>
            <person name="Andersen M.R."/>
            <person name="Archer D.B."/>
            <person name="Baker S.E."/>
            <person name="Benoit I."/>
            <person name="Brakhage A.A."/>
            <person name="Braus G.H."/>
            <person name="Fischer R."/>
            <person name="Frisvad J.C."/>
            <person name="Goldman G.H."/>
            <person name="Houbraken J."/>
            <person name="Oakley B."/>
            <person name="Pocsi I."/>
            <person name="Scazzocchio C."/>
            <person name="Seiboth B."/>
            <person name="vanKuyk P.A."/>
            <person name="Wortman J."/>
            <person name="Dyer P.S."/>
            <person name="Grigoriev I.V."/>
        </authorList>
    </citation>
    <scope>NUCLEOTIDE SEQUENCE [LARGE SCALE GENOMIC DNA]</scope>
    <source>
        <strain evidence="14">DTO 134E9</strain>
    </source>
</reference>
<dbReference type="OrthoDB" id="414175at2759"/>
<evidence type="ECO:0000256" key="11">
    <source>
        <dbReference type="ARBA" id="ARBA00023136"/>
    </source>
</evidence>
<evidence type="ECO:0000313" key="14">
    <source>
        <dbReference type="Proteomes" id="UP000184383"/>
    </source>
</evidence>
<keyword evidence="8" id="KW-0547">Nucleotide-binding</keyword>
<dbReference type="EC" id="2.4.1.122" evidence="4"/>
<dbReference type="AlphaFoldDB" id="A0A1L9R547"/>
<dbReference type="RefSeq" id="XP_040683718.1">
    <property type="nucleotide sequence ID" value="XM_040838223.1"/>
</dbReference>
<evidence type="ECO:0000256" key="4">
    <source>
        <dbReference type="ARBA" id="ARBA00012557"/>
    </source>
</evidence>
<comment type="similarity">
    <text evidence="3">Belongs to the glycosyltransferase 31 family. Beta3-Gal-T subfamily.</text>
</comment>
<keyword evidence="11" id="KW-0472">Membrane</keyword>
<evidence type="ECO:0000256" key="6">
    <source>
        <dbReference type="ARBA" id="ARBA00022679"/>
    </source>
</evidence>
<sequence>MEDILVVMKTGVTEVREKVPVHINTTLKCVPHYVIFSDYEEEIAGVRTYDVLRSVSNETKQANLDFGIYNRLHDQGREGLLAADWRDEANGPFGKPGNPGWKLDKWKFVPMMDEALQVRPNAKWYVFIEADSYMVWPNLVAWLSRLDHKKPYYLGAPMQIGNILFAYGGSGIILSNPAMQMVSKHRAGQSTELEKFTADNWAGDCVLGKVLHDAGVRLLWSWPMLQTARVWELDHFAEGYGRKPWCYPAISYHHMDTQDIEVMWHFDQEWFGDGKNSLLLHGDVFKRLILNETSNEHDNWDNLSSENANEQHKDLVFQSADDCAKHCVQNSDCLQFSFDSGKCLTSKTVIRGVNHATMHSGWMTKRIHMILKKMNSCPKVEYIT</sequence>
<dbReference type="PANTHER" id="PTHR23033">
    <property type="entry name" value="BETA1,3-GALACTOSYLTRANSFERASE"/>
    <property type="match status" value="1"/>
</dbReference>
<dbReference type="GO" id="GO:0000166">
    <property type="term" value="F:nucleotide binding"/>
    <property type="evidence" value="ECO:0007669"/>
    <property type="project" value="UniProtKB-KW"/>
</dbReference>
<dbReference type="PANTHER" id="PTHR23033:SF47">
    <property type="entry name" value="APPLE DOMAIN-CONTAINING PROTEIN-RELATED"/>
    <property type="match status" value="1"/>
</dbReference>
<keyword evidence="9" id="KW-0735">Signal-anchor</keyword>
<keyword evidence="6" id="KW-0808">Transferase</keyword>
<dbReference type="STRING" id="1073089.A0A1L9R547"/>
<evidence type="ECO:0000259" key="12">
    <source>
        <dbReference type="Pfam" id="PF02434"/>
    </source>
</evidence>
<dbReference type="GeneID" id="63754071"/>